<dbReference type="EMBL" id="CP036200">
    <property type="protein sequence ID" value="QBF82570.1"/>
    <property type="molecule type" value="Genomic_DNA"/>
</dbReference>
<organism evidence="2 3">
    <name type="scientific">Shewanella maritima</name>
    <dbReference type="NCBI Taxonomy" id="2520507"/>
    <lineage>
        <taxon>Bacteria</taxon>
        <taxon>Pseudomonadati</taxon>
        <taxon>Pseudomonadota</taxon>
        <taxon>Gammaproteobacteria</taxon>
        <taxon>Alteromonadales</taxon>
        <taxon>Shewanellaceae</taxon>
        <taxon>Shewanella</taxon>
    </lineage>
</organism>
<accession>A0A411PGQ9</accession>
<feature type="transmembrane region" description="Helical" evidence="1">
    <location>
        <begin position="35"/>
        <end position="55"/>
    </location>
</feature>
<gene>
    <name evidence="2" type="ORF">EXU30_07575</name>
</gene>
<dbReference type="Proteomes" id="UP000291106">
    <property type="component" value="Chromosome"/>
</dbReference>
<dbReference type="AlphaFoldDB" id="A0A411PGQ9"/>
<evidence type="ECO:0000256" key="1">
    <source>
        <dbReference type="SAM" id="Phobius"/>
    </source>
</evidence>
<dbReference type="RefSeq" id="WP_130598829.1">
    <property type="nucleotide sequence ID" value="NZ_CP036200.1"/>
</dbReference>
<dbReference type="KEGG" id="smai:EXU30_07575"/>
<proteinExistence type="predicted"/>
<keyword evidence="1" id="KW-0472">Membrane</keyword>
<keyword evidence="1" id="KW-0812">Transmembrane</keyword>
<keyword evidence="3" id="KW-1185">Reference proteome</keyword>
<evidence type="ECO:0000313" key="3">
    <source>
        <dbReference type="Proteomes" id="UP000291106"/>
    </source>
</evidence>
<protein>
    <submittedName>
        <fullName evidence="2">Uncharacterized protein</fullName>
    </submittedName>
</protein>
<evidence type="ECO:0000313" key="2">
    <source>
        <dbReference type="EMBL" id="QBF82570.1"/>
    </source>
</evidence>
<name>A0A411PGQ9_9GAMM</name>
<sequence>MKLAQVLGLSLTLLALGYYLSFAFALNDSHDGSPSLGMGAAIVFSMLVASAAMLISSCVGLIRREARVREGVTGRLWHVVFAINSALAMIYSVMAIYIVIKLVAVDY</sequence>
<reference evidence="2 3" key="1">
    <citation type="submission" date="2019-02" db="EMBL/GenBank/DDBJ databases">
        <title>Shewanella sp. D4-2 isolated from Dokdo Island.</title>
        <authorList>
            <person name="Baek K."/>
        </authorList>
    </citation>
    <scope>NUCLEOTIDE SEQUENCE [LARGE SCALE GENOMIC DNA]</scope>
    <source>
        <strain evidence="2 3">D4-2</strain>
    </source>
</reference>
<keyword evidence="1" id="KW-1133">Transmembrane helix</keyword>
<feature type="transmembrane region" description="Helical" evidence="1">
    <location>
        <begin position="76"/>
        <end position="100"/>
    </location>
</feature>